<evidence type="ECO:0000313" key="2">
    <source>
        <dbReference type="Proteomes" id="UP001241377"/>
    </source>
</evidence>
<keyword evidence="2" id="KW-1185">Reference proteome</keyword>
<protein>
    <submittedName>
        <fullName evidence="1">Uncharacterized protein</fullName>
    </submittedName>
</protein>
<comment type="caution">
    <text evidence="1">The sequence shown here is derived from an EMBL/GenBank/DDBJ whole genome shotgun (WGS) entry which is preliminary data.</text>
</comment>
<dbReference type="EMBL" id="JASBWR010000152">
    <property type="protein sequence ID" value="KAJ9091266.1"/>
    <property type="molecule type" value="Genomic_DNA"/>
</dbReference>
<sequence length="384" mass="39424">MDVPSPPSASALGAPATSPASAPTVAIRNVLVILPSITRGFQPKNYNPPAYANIGRSPSLPTADMFFAHLKGSQADRLAKPRLSIAYGHAASLAPKQPLSGSPLQMRMMEGERLAEDLAGSDGDTTPPYPVSSGHLSPAARQEITAQLANPITPNSLPTDARRQSISTLLPAGVMSAKLSQLILEEEEANIRMEQARNSALGTTSSPTAFNTPYSMGGGRPETISEGAGEAESTSASAAGTTQSKRRPFPLARSTSNSASVSPSPSQLSPLHSTTPSPSTASANTPAPRTARRTRSRPQTSAAALNSAPVPAFGAKSNKLNASATSSSGSGSASGTTLAGSSKASEAMRPKRAVVSGAPGWEGEEIVNILREDGIQGKFSVSIY</sequence>
<name>A0ACC2UWY1_9TREE</name>
<reference evidence="1" key="1">
    <citation type="submission" date="2023-04" db="EMBL/GenBank/DDBJ databases">
        <title>Draft Genome sequencing of Naganishia species isolated from polar environments using Oxford Nanopore Technology.</title>
        <authorList>
            <person name="Leo P."/>
            <person name="Venkateswaran K."/>
        </authorList>
    </citation>
    <scope>NUCLEOTIDE SEQUENCE</scope>
    <source>
        <strain evidence="1">MNA-CCFEE 5261</strain>
    </source>
</reference>
<proteinExistence type="predicted"/>
<dbReference type="Proteomes" id="UP001241377">
    <property type="component" value="Unassembled WGS sequence"/>
</dbReference>
<evidence type="ECO:0000313" key="1">
    <source>
        <dbReference type="EMBL" id="KAJ9091266.1"/>
    </source>
</evidence>
<accession>A0ACC2UWY1</accession>
<gene>
    <name evidence="1" type="ORF">QFC19_009176</name>
</gene>
<organism evidence="1 2">
    <name type="scientific">Naganishia cerealis</name>
    <dbReference type="NCBI Taxonomy" id="610337"/>
    <lineage>
        <taxon>Eukaryota</taxon>
        <taxon>Fungi</taxon>
        <taxon>Dikarya</taxon>
        <taxon>Basidiomycota</taxon>
        <taxon>Agaricomycotina</taxon>
        <taxon>Tremellomycetes</taxon>
        <taxon>Filobasidiales</taxon>
        <taxon>Filobasidiaceae</taxon>
        <taxon>Naganishia</taxon>
    </lineage>
</organism>